<keyword evidence="3" id="KW-0732">Signal</keyword>
<dbReference type="PANTHER" id="PTHR10858:SF23">
    <property type="entry name" value="DEOXYRIBONUCLEASE II"/>
    <property type="match status" value="1"/>
</dbReference>
<keyword evidence="5" id="KW-1185">Reference proteome</keyword>
<feature type="chain" id="PRO_5037424688" evidence="3">
    <location>
        <begin position="28"/>
        <end position="373"/>
    </location>
</feature>
<evidence type="ECO:0000256" key="2">
    <source>
        <dbReference type="ARBA" id="ARBA00022801"/>
    </source>
</evidence>
<dbReference type="GO" id="GO:0004531">
    <property type="term" value="F:deoxyribonuclease II activity"/>
    <property type="evidence" value="ECO:0007669"/>
    <property type="project" value="InterPro"/>
</dbReference>
<dbReference type="EnsemblMetazoa" id="XM_038207679.1">
    <property type="protein sequence ID" value="XP_038063607.1"/>
    <property type="gene ID" value="LOC119734277"/>
</dbReference>
<accession>A0A914AIP9</accession>
<dbReference type="CDD" id="cd09120">
    <property type="entry name" value="PLDc_DNaseII_1"/>
    <property type="match status" value="1"/>
</dbReference>
<dbReference type="OMA" id="YLMYNDE"/>
<dbReference type="GeneID" id="119734277"/>
<dbReference type="PANTHER" id="PTHR10858">
    <property type="entry name" value="DEOXYRIBONUCLEASE II"/>
    <property type="match status" value="1"/>
</dbReference>
<dbReference type="CDD" id="cd09121">
    <property type="entry name" value="PLDc_DNaseII_2"/>
    <property type="match status" value="1"/>
</dbReference>
<sequence length="373" mass="42091">MAGTPIMKEIVGLMAMTLVIMVGTSDAAVTCMDASGKPVDWFIVYKLPKDYSSHEPQVKEGYGQMYMDVHNPVLNLSPVWLNATNHAIAYTLQQIYQNHGSQDVAYLMYNDEKPDSKEKTEYYGHTKGDVAFDGTSGFWLIHSTPHFPSNASMYYNWPNSARTYGQTFLCVTYGYDQFEKIGQQLMYNHPWVYDFNLPSHLVNHSPSIASAANRKHVTSPPWNRTAELTSKGGQSFISFAKFSKFQQDLYAAWLAPYFNSSLYVETWQNGCGKLNSSCYQDQKVNNILRLNLAGGEAFKETHDHSKWAVTTKPGLVWTCIGDINRQCHQKLRGGGTVCFQNADVHRYFLSAVTEVQKCPQAETSCYSEVFGDL</sequence>
<dbReference type="OrthoDB" id="10261598at2759"/>
<reference evidence="4" key="1">
    <citation type="submission" date="2022-11" db="UniProtKB">
        <authorList>
            <consortium name="EnsemblMetazoa"/>
        </authorList>
    </citation>
    <scope>IDENTIFICATION</scope>
</reference>
<comment type="similarity">
    <text evidence="1">Belongs to the DNase II family.</text>
</comment>
<dbReference type="Pfam" id="PF03265">
    <property type="entry name" value="DNase_II"/>
    <property type="match status" value="1"/>
</dbReference>
<dbReference type="Proteomes" id="UP000887568">
    <property type="component" value="Unplaced"/>
</dbReference>
<dbReference type="GO" id="GO:0006309">
    <property type="term" value="P:apoptotic DNA fragmentation"/>
    <property type="evidence" value="ECO:0007669"/>
    <property type="project" value="TreeGrafter"/>
</dbReference>
<dbReference type="AlphaFoldDB" id="A0A914AIP9"/>
<feature type="signal peptide" evidence="3">
    <location>
        <begin position="1"/>
        <end position="27"/>
    </location>
</feature>
<name>A0A914AIP9_PATMI</name>
<evidence type="ECO:0000256" key="3">
    <source>
        <dbReference type="SAM" id="SignalP"/>
    </source>
</evidence>
<evidence type="ECO:0000256" key="1">
    <source>
        <dbReference type="ARBA" id="ARBA00007527"/>
    </source>
</evidence>
<dbReference type="RefSeq" id="XP_038063607.1">
    <property type="nucleotide sequence ID" value="XM_038207679.1"/>
</dbReference>
<protein>
    <submittedName>
        <fullName evidence="4">Uncharacterized protein</fullName>
    </submittedName>
</protein>
<keyword evidence="2" id="KW-0378">Hydrolase</keyword>
<proteinExistence type="inferred from homology"/>
<dbReference type="CTD" id="1777"/>
<dbReference type="InterPro" id="IPR004947">
    <property type="entry name" value="DNase_II"/>
</dbReference>
<evidence type="ECO:0000313" key="4">
    <source>
        <dbReference type="EnsemblMetazoa" id="XP_038063607.1"/>
    </source>
</evidence>
<evidence type="ECO:0000313" key="5">
    <source>
        <dbReference type="Proteomes" id="UP000887568"/>
    </source>
</evidence>
<organism evidence="4 5">
    <name type="scientific">Patiria miniata</name>
    <name type="common">Bat star</name>
    <name type="synonym">Asterina miniata</name>
    <dbReference type="NCBI Taxonomy" id="46514"/>
    <lineage>
        <taxon>Eukaryota</taxon>
        <taxon>Metazoa</taxon>
        <taxon>Echinodermata</taxon>
        <taxon>Eleutherozoa</taxon>
        <taxon>Asterozoa</taxon>
        <taxon>Asteroidea</taxon>
        <taxon>Valvatacea</taxon>
        <taxon>Valvatida</taxon>
        <taxon>Asterinidae</taxon>
        <taxon>Patiria</taxon>
    </lineage>
</organism>